<dbReference type="GO" id="GO:0004479">
    <property type="term" value="F:methionyl-tRNA formyltransferase activity"/>
    <property type="evidence" value="ECO:0007669"/>
    <property type="project" value="TreeGrafter"/>
</dbReference>
<dbReference type="InterPro" id="IPR011034">
    <property type="entry name" value="Formyl_transferase-like_C_sf"/>
</dbReference>
<dbReference type="Gene3D" id="3.40.50.12230">
    <property type="match status" value="1"/>
</dbReference>
<dbReference type="InterPro" id="IPR044135">
    <property type="entry name" value="Met-tRNA-FMT_C"/>
</dbReference>
<proteinExistence type="inferred from homology"/>
<evidence type="ECO:0000259" key="4">
    <source>
        <dbReference type="Pfam" id="PF02911"/>
    </source>
</evidence>
<dbReference type="SUPFAM" id="SSF53328">
    <property type="entry name" value="Formyltransferase"/>
    <property type="match status" value="1"/>
</dbReference>
<feature type="domain" description="Formyl transferase C-terminal" evidence="4">
    <location>
        <begin position="63"/>
        <end position="159"/>
    </location>
</feature>
<dbReference type="PANTHER" id="PTHR11138">
    <property type="entry name" value="METHIONYL-TRNA FORMYLTRANSFERASE"/>
    <property type="match status" value="1"/>
</dbReference>
<dbReference type="InterPro" id="IPR005793">
    <property type="entry name" value="Formyl_trans_C"/>
</dbReference>
<evidence type="ECO:0000256" key="1">
    <source>
        <dbReference type="ARBA" id="ARBA00010699"/>
    </source>
</evidence>
<keyword evidence="2" id="KW-0808">Transferase</keyword>
<protein>
    <recommendedName>
        <fullName evidence="4">Formyl transferase C-terminal domain-containing protein</fullName>
    </recommendedName>
</protein>
<evidence type="ECO:0000313" key="5">
    <source>
        <dbReference type="EMBL" id="HHE04917.1"/>
    </source>
</evidence>
<gene>
    <name evidence="5" type="ORF">ENL19_02510</name>
</gene>
<dbReference type="Pfam" id="PF02911">
    <property type="entry name" value="Formyl_trans_C"/>
    <property type="match status" value="1"/>
</dbReference>
<accession>A0A7C5DC54</accession>
<sequence>MDTGNIILQKPVKILPFEVATELSIRLSELGGDMLIDVLDNIKKRKNIEGVPQNESEASYAPRIQKEELIINWGKKPDEIVNKIRGLSYKPGAYTLWREKRLKILRAVPLKGSSRRPGSIVSLRGYIIVSVKEGLVGIKEVQLEGKKIMDSELFINGYRPQIGEILGMAR</sequence>
<dbReference type="GO" id="GO:0005829">
    <property type="term" value="C:cytosol"/>
    <property type="evidence" value="ECO:0007669"/>
    <property type="project" value="TreeGrafter"/>
</dbReference>
<dbReference type="CDD" id="cd08704">
    <property type="entry name" value="Met_tRNA_FMT_C"/>
    <property type="match status" value="1"/>
</dbReference>
<name>A0A7C5DC54_UNCW3</name>
<dbReference type="InterPro" id="IPR036477">
    <property type="entry name" value="Formyl_transf_N_sf"/>
</dbReference>
<organism evidence="5">
    <name type="scientific">candidate division WOR-3 bacterium</name>
    <dbReference type="NCBI Taxonomy" id="2052148"/>
    <lineage>
        <taxon>Bacteria</taxon>
        <taxon>Bacteria division WOR-3</taxon>
    </lineage>
</organism>
<dbReference type="SUPFAM" id="SSF50486">
    <property type="entry name" value="FMT C-terminal domain-like"/>
    <property type="match status" value="1"/>
</dbReference>
<reference evidence="5" key="1">
    <citation type="journal article" date="2020" name="mSystems">
        <title>Genome- and Community-Level Interaction Insights into Carbon Utilization and Element Cycling Functions of Hydrothermarchaeota in Hydrothermal Sediment.</title>
        <authorList>
            <person name="Zhou Z."/>
            <person name="Liu Y."/>
            <person name="Xu W."/>
            <person name="Pan J."/>
            <person name="Luo Z.H."/>
            <person name="Li M."/>
        </authorList>
    </citation>
    <scope>NUCLEOTIDE SEQUENCE [LARGE SCALE GENOMIC DNA]</scope>
    <source>
        <strain evidence="5">HyVt-74</strain>
    </source>
</reference>
<dbReference type="EMBL" id="DRTB01000190">
    <property type="protein sequence ID" value="HHE04917.1"/>
    <property type="molecule type" value="Genomic_DNA"/>
</dbReference>
<dbReference type="PANTHER" id="PTHR11138:SF5">
    <property type="entry name" value="METHIONYL-TRNA FORMYLTRANSFERASE, MITOCHONDRIAL"/>
    <property type="match status" value="1"/>
</dbReference>
<dbReference type="AlphaFoldDB" id="A0A7C5DC54"/>
<comment type="caution">
    <text evidence="5">The sequence shown here is derived from an EMBL/GenBank/DDBJ whole genome shotgun (WGS) entry which is preliminary data.</text>
</comment>
<evidence type="ECO:0000256" key="3">
    <source>
        <dbReference type="ARBA" id="ARBA00022917"/>
    </source>
</evidence>
<comment type="similarity">
    <text evidence="1">Belongs to the Fmt family.</text>
</comment>
<keyword evidence="3" id="KW-0648">Protein biosynthesis</keyword>
<dbReference type="Proteomes" id="UP000886110">
    <property type="component" value="Unassembled WGS sequence"/>
</dbReference>
<evidence type="ECO:0000256" key="2">
    <source>
        <dbReference type="ARBA" id="ARBA00022679"/>
    </source>
</evidence>